<dbReference type="AlphaFoldDB" id="A0A8J7K7H8"/>
<keyword evidence="1" id="KW-0812">Transmembrane</keyword>
<feature type="transmembrane region" description="Helical" evidence="1">
    <location>
        <begin position="5"/>
        <end position="23"/>
    </location>
</feature>
<keyword evidence="3" id="KW-1185">Reference proteome</keyword>
<evidence type="ECO:0000313" key="3">
    <source>
        <dbReference type="Proteomes" id="UP000604481"/>
    </source>
</evidence>
<evidence type="ECO:0000313" key="2">
    <source>
        <dbReference type="EMBL" id="MBE9608083.1"/>
    </source>
</evidence>
<comment type="caution">
    <text evidence="2">The sequence shown here is derived from an EMBL/GenBank/DDBJ whole genome shotgun (WGS) entry which is preliminary data.</text>
</comment>
<gene>
    <name evidence="2" type="ORF">INR99_01865</name>
</gene>
<keyword evidence="1" id="KW-1133">Transmembrane helix</keyword>
<proteinExistence type="predicted"/>
<evidence type="ECO:0000256" key="1">
    <source>
        <dbReference type="SAM" id="Phobius"/>
    </source>
</evidence>
<dbReference type="RefSeq" id="WP_028452673.1">
    <property type="nucleotide sequence ID" value="NZ_JADFUA010000001.1"/>
</dbReference>
<dbReference type="EMBL" id="JADFUA010000001">
    <property type="protein sequence ID" value="MBE9608083.1"/>
    <property type="molecule type" value="Genomic_DNA"/>
</dbReference>
<protein>
    <submittedName>
        <fullName evidence="2">Uncharacterized protein</fullName>
    </submittedName>
</protein>
<reference evidence="2 3" key="1">
    <citation type="submission" date="2020-10" db="EMBL/GenBank/DDBJ databases">
        <title>The genome sequence of Chitinilyticum litopenaei 4Y14.</title>
        <authorList>
            <person name="Liu Y."/>
        </authorList>
    </citation>
    <scope>NUCLEOTIDE SEQUENCE [LARGE SCALE GENOMIC DNA]</scope>
    <source>
        <strain evidence="2 3">4Y14</strain>
    </source>
</reference>
<keyword evidence="1" id="KW-0472">Membrane</keyword>
<name>A0A8J7K7H8_9NEIS</name>
<sequence length="75" mass="8256">MQLKYALGAITIALFLASMVLVIKNGVDALSQLLQAGGFLGLGWLNYLRHGKSWMLWFFGSVALFMVMTVFLSGQ</sequence>
<dbReference type="Proteomes" id="UP000604481">
    <property type="component" value="Unassembled WGS sequence"/>
</dbReference>
<accession>A0A8J7K7H8</accession>
<organism evidence="2 3">
    <name type="scientific">Chitinilyticum piscinae</name>
    <dbReference type="NCBI Taxonomy" id="2866724"/>
    <lineage>
        <taxon>Bacteria</taxon>
        <taxon>Pseudomonadati</taxon>
        <taxon>Pseudomonadota</taxon>
        <taxon>Betaproteobacteria</taxon>
        <taxon>Neisseriales</taxon>
        <taxon>Chitinibacteraceae</taxon>
        <taxon>Chitinilyticum</taxon>
    </lineage>
</organism>
<feature type="transmembrane region" description="Helical" evidence="1">
    <location>
        <begin position="54"/>
        <end position="74"/>
    </location>
</feature>